<name>A0A2N6VJ94_9MICO</name>
<evidence type="ECO:0000259" key="4">
    <source>
        <dbReference type="Pfam" id="PF00005"/>
    </source>
</evidence>
<dbReference type="InterPro" id="IPR027417">
    <property type="entry name" value="P-loop_NTPase"/>
</dbReference>
<accession>A0A2N6VJ94</accession>
<dbReference type="InterPro" id="IPR050319">
    <property type="entry name" value="ABC_transp_ATP-bind"/>
</dbReference>
<dbReference type="Gene3D" id="3.40.50.300">
    <property type="entry name" value="P-loop containing nucleotide triphosphate hydrolases"/>
    <property type="match status" value="1"/>
</dbReference>
<feature type="domain" description="ABC transporter" evidence="4">
    <location>
        <begin position="1"/>
        <end position="61"/>
    </location>
</feature>
<keyword evidence="2" id="KW-0547">Nucleotide-binding</keyword>
<keyword evidence="3 5" id="KW-0067">ATP-binding</keyword>
<dbReference type="RefSeq" id="WP_146004816.1">
    <property type="nucleotide sequence ID" value="NZ_PNHK01000288.1"/>
</dbReference>
<evidence type="ECO:0000256" key="3">
    <source>
        <dbReference type="ARBA" id="ARBA00022840"/>
    </source>
</evidence>
<dbReference type="Pfam" id="PF00005">
    <property type="entry name" value="ABC_tran"/>
    <property type="match status" value="1"/>
</dbReference>
<dbReference type="PANTHER" id="PTHR43776">
    <property type="entry name" value="TRANSPORT ATP-BINDING PROTEIN"/>
    <property type="match status" value="1"/>
</dbReference>
<dbReference type="InterPro" id="IPR003439">
    <property type="entry name" value="ABC_transporter-like_ATP-bd"/>
</dbReference>
<evidence type="ECO:0000313" key="5">
    <source>
        <dbReference type="EMBL" id="PMD04186.1"/>
    </source>
</evidence>
<keyword evidence="1" id="KW-0813">Transport</keyword>
<protein>
    <submittedName>
        <fullName evidence="5">ABC transporter ATP-binding protein</fullName>
    </submittedName>
</protein>
<gene>
    <name evidence="5" type="ORF">CJ199_13520</name>
</gene>
<dbReference type="GO" id="GO:0005524">
    <property type="term" value="F:ATP binding"/>
    <property type="evidence" value="ECO:0007669"/>
    <property type="project" value="UniProtKB-KW"/>
</dbReference>
<dbReference type="OrthoDB" id="2986442at2"/>
<dbReference type="GO" id="GO:0016887">
    <property type="term" value="F:ATP hydrolysis activity"/>
    <property type="evidence" value="ECO:0007669"/>
    <property type="project" value="InterPro"/>
</dbReference>
<dbReference type="EMBL" id="PNHK01000288">
    <property type="protein sequence ID" value="PMD04186.1"/>
    <property type="molecule type" value="Genomic_DNA"/>
</dbReference>
<dbReference type="AlphaFoldDB" id="A0A2N6VJ94"/>
<proteinExistence type="predicted"/>
<organism evidence="5 6">
    <name type="scientific">Brevibacterium paucivorans</name>
    <dbReference type="NCBI Taxonomy" id="170994"/>
    <lineage>
        <taxon>Bacteria</taxon>
        <taxon>Bacillati</taxon>
        <taxon>Actinomycetota</taxon>
        <taxon>Actinomycetes</taxon>
        <taxon>Micrococcales</taxon>
        <taxon>Brevibacteriaceae</taxon>
        <taxon>Brevibacterium</taxon>
    </lineage>
</organism>
<evidence type="ECO:0000313" key="6">
    <source>
        <dbReference type="Proteomes" id="UP000235598"/>
    </source>
</evidence>
<evidence type="ECO:0000256" key="2">
    <source>
        <dbReference type="ARBA" id="ARBA00022741"/>
    </source>
</evidence>
<reference evidence="5 6" key="1">
    <citation type="submission" date="2017-09" db="EMBL/GenBank/DDBJ databases">
        <title>Bacterial strain isolated from the female urinary microbiota.</title>
        <authorList>
            <person name="Thomas-White K."/>
            <person name="Kumar N."/>
            <person name="Forster S."/>
            <person name="Putonti C."/>
            <person name="Lawley T."/>
            <person name="Wolfe A.J."/>
        </authorList>
    </citation>
    <scope>NUCLEOTIDE SEQUENCE [LARGE SCALE GENOMIC DNA]</scope>
    <source>
        <strain evidence="5 6">UMB1301</strain>
    </source>
</reference>
<comment type="caution">
    <text evidence="5">The sequence shown here is derived from an EMBL/GenBank/DDBJ whole genome shotgun (WGS) entry which is preliminary data.</text>
</comment>
<feature type="non-terminal residue" evidence="5">
    <location>
        <position position="74"/>
    </location>
</feature>
<evidence type="ECO:0000256" key="1">
    <source>
        <dbReference type="ARBA" id="ARBA00022448"/>
    </source>
</evidence>
<feature type="non-terminal residue" evidence="5">
    <location>
        <position position="1"/>
    </location>
</feature>
<dbReference type="Proteomes" id="UP000235598">
    <property type="component" value="Unassembled WGS sequence"/>
</dbReference>
<dbReference type="SUPFAM" id="SSF52540">
    <property type="entry name" value="P-loop containing nucleoside triphosphate hydrolases"/>
    <property type="match status" value="1"/>
</dbReference>
<sequence length="74" mass="8331">ESGSGKSTIAKMFLKLEDITSGSMMFDGEDVATWPKRRLLEFRRRVQPVFQDPYGTLDPMRSIGTSIAEPLVTH</sequence>